<evidence type="ECO:0000313" key="13">
    <source>
        <dbReference type="EMBL" id="PWQ96974.1"/>
    </source>
</evidence>
<protein>
    <recommendedName>
        <fullName evidence="11">dihydrouracil dehydrogenase (NAD(+))</fullName>
        <ecNumber evidence="11">1.3.1.1</ecNumber>
    </recommendedName>
    <alternativeName>
        <fullName evidence="6">Dihydrothymine dehydrogenase</fullName>
    </alternativeName>
    <alternativeName>
        <fullName evidence="5">Dihydrouracil dehydrogenase</fullName>
    </alternativeName>
</protein>
<evidence type="ECO:0000313" key="14">
    <source>
        <dbReference type="Proteomes" id="UP000245506"/>
    </source>
</evidence>
<dbReference type="InterPro" id="IPR023753">
    <property type="entry name" value="FAD/NAD-binding_dom"/>
</dbReference>
<comment type="function">
    <text evidence="9">Involved in pyrimidine base degradation. Catalyzes physiologically the reduction of uracil to 5,6-dihydrouracil (DHU) by using NADH as a specific cosubstrate. It also catalyzes the reverse reaction and the reduction of thymine to 5,6-dihydrothymine (DHT).</text>
</comment>
<dbReference type="PANTHER" id="PTHR43073">
    <property type="entry name" value="DIHYDROPYRIMIDINE DEHYDROGENASE [NADP(+)]"/>
    <property type="match status" value="1"/>
</dbReference>
<evidence type="ECO:0000256" key="7">
    <source>
        <dbReference type="ARBA" id="ARBA00047685"/>
    </source>
</evidence>
<dbReference type="Proteomes" id="UP000245506">
    <property type="component" value="Unassembled WGS sequence"/>
</dbReference>
<evidence type="ECO:0000256" key="9">
    <source>
        <dbReference type="ARBA" id="ARBA00049578"/>
    </source>
</evidence>
<proteinExistence type="predicted"/>
<dbReference type="Pfam" id="PF14691">
    <property type="entry name" value="Fer4_20"/>
    <property type="match status" value="1"/>
</dbReference>
<dbReference type="InterPro" id="IPR036188">
    <property type="entry name" value="FAD/NAD-bd_sf"/>
</dbReference>
<dbReference type="GO" id="GO:0051536">
    <property type="term" value="F:iron-sulfur cluster binding"/>
    <property type="evidence" value="ECO:0007669"/>
    <property type="project" value="InterPro"/>
</dbReference>
<dbReference type="InterPro" id="IPR009051">
    <property type="entry name" value="Helical_ferredxn"/>
</dbReference>
<keyword evidence="14" id="KW-1185">Reference proteome</keyword>
<evidence type="ECO:0000256" key="3">
    <source>
        <dbReference type="ARBA" id="ARBA00022643"/>
    </source>
</evidence>
<evidence type="ECO:0000259" key="12">
    <source>
        <dbReference type="PROSITE" id="PS51379"/>
    </source>
</evidence>
<dbReference type="PROSITE" id="PS51379">
    <property type="entry name" value="4FE4S_FER_2"/>
    <property type="match status" value="1"/>
</dbReference>
<dbReference type="PRINTS" id="PR00419">
    <property type="entry name" value="ADXRDTASE"/>
</dbReference>
<sequence>MTQSSANAFLNLAETTTGKLDAKKIRDNFTEMAEPLNQNQAIIEADRCYFCYDAPCMTACPTGINIPEFIRRIGSGNTNGAAEKILEENIMGAMCSRVCPTEELCEQVCVRNDHEEMPVKIGLLQRFATEKTINENIQYFVPEKNSGKQVAIVGAGPAGLSCAHGLARQGHRVTIFEKRAKAGGLNEYGIATYKALGDIAQKEVDYILEIGNIEIKYGQSMGDDFTLASLESDYDAVFMGVGLGDVNPLRLENESVKGVSDAVRYIETLRQLDDASEMPVADSVIVIGGGMTAVDIAVQSKKLGAADVTIVYRRDQSQMGASLHEQEYAQINGVKILYSLSPESLLVEDGNVSGMRFRETQTNSDGVLTQLDTYKELPASIVFKAIGQKLLINDLDGSEIAMKKGRILVDEKGKTSAATIWAGGDCVAGGNDLTVSAVQDGKVAAQSINAYFQS</sequence>
<evidence type="ECO:0000256" key="2">
    <source>
        <dbReference type="ARBA" id="ARBA00022630"/>
    </source>
</evidence>
<dbReference type="AlphaFoldDB" id="A0A317CE80"/>
<name>A0A317CE80_9GAMM</name>
<keyword evidence="3" id="KW-0288">FMN</keyword>
<organism evidence="13 14">
    <name type="scientific">Leucothrix arctica</name>
    <dbReference type="NCBI Taxonomy" id="1481894"/>
    <lineage>
        <taxon>Bacteria</taxon>
        <taxon>Pseudomonadati</taxon>
        <taxon>Pseudomonadota</taxon>
        <taxon>Gammaproteobacteria</taxon>
        <taxon>Thiotrichales</taxon>
        <taxon>Thiotrichaceae</taxon>
        <taxon>Leucothrix</taxon>
    </lineage>
</organism>
<comment type="subunit">
    <text evidence="10">Heterotetramer of 2 PreA and 2 PreT subunits.</text>
</comment>
<evidence type="ECO:0000256" key="6">
    <source>
        <dbReference type="ARBA" id="ARBA00032722"/>
    </source>
</evidence>
<dbReference type="Gene3D" id="1.10.1060.10">
    <property type="entry name" value="Alpha-helical ferredoxin"/>
    <property type="match status" value="1"/>
</dbReference>
<dbReference type="SUPFAM" id="SSF46548">
    <property type="entry name" value="alpha-helical ferredoxin"/>
    <property type="match status" value="1"/>
</dbReference>
<dbReference type="EC" id="1.3.1.1" evidence="11"/>
<feature type="domain" description="4Fe-4S ferredoxin-type" evidence="12">
    <location>
        <begin position="39"/>
        <end position="69"/>
    </location>
</feature>
<dbReference type="GO" id="GO:0004159">
    <property type="term" value="F:dihydropyrimidine dehydrogenase (NAD+) activity"/>
    <property type="evidence" value="ECO:0007669"/>
    <property type="project" value="UniProtKB-EC"/>
</dbReference>
<evidence type="ECO:0000256" key="1">
    <source>
        <dbReference type="ARBA" id="ARBA00001917"/>
    </source>
</evidence>
<dbReference type="Pfam" id="PF07992">
    <property type="entry name" value="Pyr_redox_2"/>
    <property type="match status" value="1"/>
</dbReference>
<comment type="catalytic activity">
    <reaction evidence="7">
        <text>5,6-dihydrothymine + NAD(+) = thymine + NADH + H(+)</text>
        <dbReference type="Rhea" id="RHEA:28791"/>
        <dbReference type="ChEBI" id="CHEBI:15378"/>
        <dbReference type="ChEBI" id="CHEBI:17821"/>
        <dbReference type="ChEBI" id="CHEBI:27468"/>
        <dbReference type="ChEBI" id="CHEBI:57540"/>
        <dbReference type="ChEBI" id="CHEBI:57945"/>
        <dbReference type="EC" id="1.3.1.1"/>
    </reaction>
</comment>
<dbReference type="InterPro" id="IPR028261">
    <property type="entry name" value="DPD_II"/>
</dbReference>
<dbReference type="OrthoDB" id="9803192at2"/>
<evidence type="ECO:0000256" key="4">
    <source>
        <dbReference type="ARBA" id="ARBA00023002"/>
    </source>
</evidence>
<evidence type="ECO:0000256" key="10">
    <source>
        <dbReference type="ARBA" id="ARBA00049714"/>
    </source>
</evidence>
<gene>
    <name evidence="13" type="ORF">DKT75_08025</name>
</gene>
<reference evidence="13 14" key="1">
    <citation type="submission" date="2018-05" db="EMBL/GenBank/DDBJ databases">
        <title>Leucothrix arctica sp. nov., isolated from Arctic seawater.</title>
        <authorList>
            <person name="Choi A."/>
            <person name="Baek K."/>
        </authorList>
    </citation>
    <scope>NUCLEOTIDE SEQUENCE [LARGE SCALE GENOMIC DNA]</scope>
    <source>
        <strain evidence="13 14">IMCC9719</strain>
    </source>
</reference>
<comment type="catalytic activity">
    <reaction evidence="8">
        <text>5,6-dihydrouracil + NAD(+) = uracil + NADH + H(+)</text>
        <dbReference type="Rhea" id="RHEA:20189"/>
        <dbReference type="ChEBI" id="CHEBI:15378"/>
        <dbReference type="ChEBI" id="CHEBI:15901"/>
        <dbReference type="ChEBI" id="CHEBI:17568"/>
        <dbReference type="ChEBI" id="CHEBI:57540"/>
        <dbReference type="ChEBI" id="CHEBI:57945"/>
        <dbReference type="EC" id="1.3.1.1"/>
    </reaction>
</comment>
<comment type="caution">
    <text evidence="13">The sequence shown here is derived from an EMBL/GenBank/DDBJ whole genome shotgun (WGS) entry which is preliminary data.</text>
</comment>
<dbReference type="RefSeq" id="WP_109822903.1">
    <property type="nucleotide sequence ID" value="NZ_QGKL01000024.1"/>
</dbReference>
<keyword evidence="4" id="KW-0560">Oxidoreductase</keyword>
<dbReference type="PANTHER" id="PTHR43073:SF2">
    <property type="entry name" value="DIHYDROPYRIMIDINE DEHYDROGENASE [NADP(+)]"/>
    <property type="match status" value="1"/>
</dbReference>
<keyword evidence="2" id="KW-0285">Flavoprotein</keyword>
<comment type="cofactor">
    <cofactor evidence="1">
        <name>FMN</name>
        <dbReference type="ChEBI" id="CHEBI:58210"/>
    </cofactor>
</comment>
<evidence type="ECO:0000256" key="5">
    <source>
        <dbReference type="ARBA" id="ARBA00030119"/>
    </source>
</evidence>
<dbReference type="EMBL" id="QGKL01000024">
    <property type="protein sequence ID" value="PWQ96974.1"/>
    <property type="molecule type" value="Genomic_DNA"/>
</dbReference>
<accession>A0A317CE80</accession>
<evidence type="ECO:0000256" key="11">
    <source>
        <dbReference type="ARBA" id="ARBA00049728"/>
    </source>
</evidence>
<dbReference type="InterPro" id="IPR017896">
    <property type="entry name" value="4Fe4S_Fe-S-bd"/>
</dbReference>
<dbReference type="Gene3D" id="3.50.50.60">
    <property type="entry name" value="FAD/NAD(P)-binding domain"/>
    <property type="match status" value="3"/>
</dbReference>
<dbReference type="SUPFAM" id="SSF51971">
    <property type="entry name" value="Nucleotide-binding domain"/>
    <property type="match status" value="2"/>
</dbReference>
<evidence type="ECO:0000256" key="8">
    <source>
        <dbReference type="ARBA" id="ARBA00048792"/>
    </source>
</evidence>